<evidence type="ECO:0000256" key="3">
    <source>
        <dbReference type="ARBA" id="ARBA00022737"/>
    </source>
</evidence>
<dbReference type="InterPro" id="IPR027417">
    <property type="entry name" value="P-loop_NTPase"/>
</dbReference>
<dbReference type="PROSITE" id="PS51873">
    <property type="entry name" value="TRIAD"/>
    <property type="match status" value="1"/>
</dbReference>
<evidence type="ECO:0000256" key="9">
    <source>
        <dbReference type="ARBA" id="ARBA00022833"/>
    </source>
</evidence>
<keyword evidence="8" id="KW-0347">Helicase</keyword>
<name>A0AA86Q8G7_9EUKA</name>
<evidence type="ECO:0000313" key="15">
    <source>
        <dbReference type="EMBL" id="CAL6036336.1"/>
    </source>
</evidence>
<reference evidence="14" key="1">
    <citation type="submission" date="2023-06" db="EMBL/GenBank/DDBJ databases">
        <authorList>
            <person name="Kurt Z."/>
        </authorList>
    </citation>
    <scope>NUCLEOTIDE SEQUENCE</scope>
</reference>
<keyword evidence="2" id="KW-0479">Metal-binding</keyword>
<accession>A0AA86Q8G7</accession>
<dbReference type="EMBL" id="CATOUU010000845">
    <property type="protein sequence ID" value="CAI9954210.1"/>
    <property type="molecule type" value="Genomic_DNA"/>
</dbReference>
<evidence type="ECO:0000256" key="7">
    <source>
        <dbReference type="ARBA" id="ARBA00022801"/>
    </source>
</evidence>
<evidence type="ECO:0008006" key="17">
    <source>
        <dbReference type="Google" id="ProtNLM"/>
    </source>
</evidence>
<evidence type="ECO:0000256" key="1">
    <source>
        <dbReference type="ARBA" id="ARBA00022679"/>
    </source>
</evidence>
<dbReference type="SUPFAM" id="SSF57850">
    <property type="entry name" value="RING/U-box"/>
    <property type="match status" value="1"/>
</dbReference>
<evidence type="ECO:0000259" key="13">
    <source>
        <dbReference type="PROSITE" id="PS51873"/>
    </source>
</evidence>
<dbReference type="PANTHER" id="PTHR18934:SF91">
    <property type="entry name" value="PRE-MRNA-SPLICING FACTOR ATP-DEPENDENT RNA HELICASE PRP16"/>
    <property type="match status" value="1"/>
</dbReference>
<dbReference type="Proteomes" id="UP001642409">
    <property type="component" value="Unassembled WGS sequence"/>
</dbReference>
<dbReference type="InterPro" id="IPR014001">
    <property type="entry name" value="Helicase_ATP-bd"/>
</dbReference>
<keyword evidence="16" id="KW-1185">Reference proteome</keyword>
<dbReference type="SMART" id="SM00487">
    <property type="entry name" value="DEXDc"/>
    <property type="match status" value="1"/>
</dbReference>
<evidence type="ECO:0000256" key="10">
    <source>
        <dbReference type="ARBA" id="ARBA00022840"/>
    </source>
</evidence>
<organism evidence="14">
    <name type="scientific">Hexamita inflata</name>
    <dbReference type="NCBI Taxonomy" id="28002"/>
    <lineage>
        <taxon>Eukaryota</taxon>
        <taxon>Metamonada</taxon>
        <taxon>Diplomonadida</taxon>
        <taxon>Hexamitidae</taxon>
        <taxon>Hexamitinae</taxon>
        <taxon>Hexamita</taxon>
    </lineage>
</organism>
<dbReference type="PROSITE" id="PS51192">
    <property type="entry name" value="HELICASE_ATP_BIND_1"/>
    <property type="match status" value="1"/>
</dbReference>
<dbReference type="CDD" id="cd20335">
    <property type="entry name" value="BRcat_RBR"/>
    <property type="match status" value="1"/>
</dbReference>
<keyword evidence="6" id="KW-0833">Ubl conjugation pathway</keyword>
<proteinExistence type="predicted"/>
<keyword evidence="4" id="KW-0547">Nucleotide-binding</keyword>
<dbReference type="InterPro" id="IPR044066">
    <property type="entry name" value="TRIAD_supradom"/>
</dbReference>
<dbReference type="GO" id="GO:0004386">
    <property type="term" value="F:helicase activity"/>
    <property type="evidence" value="ECO:0007669"/>
    <property type="project" value="UniProtKB-KW"/>
</dbReference>
<dbReference type="PANTHER" id="PTHR18934">
    <property type="entry name" value="ATP-DEPENDENT RNA HELICASE"/>
    <property type="match status" value="1"/>
</dbReference>
<dbReference type="GO" id="GO:0016787">
    <property type="term" value="F:hydrolase activity"/>
    <property type="evidence" value="ECO:0007669"/>
    <property type="project" value="UniProtKB-KW"/>
</dbReference>
<feature type="domain" description="RING-type" evidence="13">
    <location>
        <begin position="1461"/>
        <end position="1665"/>
    </location>
</feature>
<evidence type="ECO:0000259" key="12">
    <source>
        <dbReference type="PROSITE" id="PS51192"/>
    </source>
</evidence>
<evidence type="ECO:0000256" key="6">
    <source>
        <dbReference type="ARBA" id="ARBA00022786"/>
    </source>
</evidence>
<protein>
    <recommendedName>
        <fullName evidence="17">RNA helicase</fullName>
    </recommendedName>
</protein>
<dbReference type="Gene3D" id="1.20.120.1750">
    <property type="match status" value="1"/>
</dbReference>
<dbReference type="SUPFAM" id="SSF52540">
    <property type="entry name" value="P-loop containing nucleoside triphosphate hydrolases"/>
    <property type="match status" value="1"/>
</dbReference>
<dbReference type="GO" id="GO:0016740">
    <property type="term" value="F:transferase activity"/>
    <property type="evidence" value="ECO:0007669"/>
    <property type="project" value="UniProtKB-KW"/>
</dbReference>
<dbReference type="EMBL" id="CAXDID020000133">
    <property type="protein sequence ID" value="CAL6036336.1"/>
    <property type="molecule type" value="Genomic_DNA"/>
</dbReference>
<dbReference type="GO" id="GO:0008270">
    <property type="term" value="F:zinc ion binding"/>
    <property type="evidence" value="ECO:0007669"/>
    <property type="project" value="UniProtKB-KW"/>
</dbReference>
<keyword evidence="10" id="KW-0067">ATP-binding</keyword>
<evidence type="ECO:0000256" key="4">
    <source>
        <dbReference type="ARBA" id="ARBA00022741"/>
    </source>
</evidence>
<feature type="domain" description="Helicase ATP-binding" evidence="12">
    <location>
        <begin position="236"/>
        <end position="398"/>
    </location>
</feature>
<sequence>MKPNPPAQPVPDQKAEDAPNIKFNLKQLLVYGLPDEGPEALFKQLTNLTPTISDPIDGNPPYRVLTFNNENDADTAFELFGSQTQVSMQKYQNANKMKIVSAPEAFKIKIYLENLVVLIPEIDQPLKNSLRMLKNYVKTFQFNEISFKRKLIQQNMFDILKLIGQIDQNEIEILWERFQNILNYSDQNENLKLINTFLNSFSNAVIQRQDVKLEVRLFSFGRTTLPLPIYQLRNRILQGHGSPIIIIKSSNGSGKSLLFPIFIMQLHQIKGQSDNKRIYITQPSIQHALQTKQTLQEKILDNTYTVSTTPTDTNANICICTPFQLTKVISQNPAIIEESVFILDDFHTRTIALDILFVQIMTNRQKLTEPFQFIMMSSTPDLDIIKQIPQQNHKDVIIEVQSKKEVEITETTIKASNTKEIVEIQSKIAAEYINNIILTSKPHGDILCIAYDSNDQGELFYKFVETIKNNQQLALIDLQQINNQEQNNAIQQIQKQCQSNTQKLYIIPIFWQGQINSVENVILTQFPNELKSRCIKVLFTTDSLYNTIRCDDLICVITPCVIKELQWNDTKGMKSYVTKKMSESEKIQRKYRLGKIQHGFVFFIDVESVKQQQQPEIQRADLKRTILELLDINLNIKNIIDKLPTQPNFQQIDQAMLLLTQIDAVKVDQKNDCKITELGTRLLQYTDIDIIIGYVVDNILYEDGKESILVAIITICLLLEQNKLILNNYSPVVKKCFMKESDAVTIVKCFLDIESQVQQEQYCQDNQLSYEVFTKVRNHVQYIYTNIIKANKFQISEGKDYFHQQLNKIQEINVINNLNKFQQYLSKTRNKIDKNSADKYHGVFQQISNVSSIPKYNYLSQYYLNNQLIAYIQCFERYGIEQLSAYNKVYFFDISFDEDKNIYNGKFMHSIENSFDVCNHVQITQNAIKLPYTEFLIQSVFKNLYEQFKITPMAQYSISEDQQIYFVESFDKQNLTYTTNQKINKELQDQINKTIQKIIEISANCPTSLISRYPGLKDYYIEFYQTDNKCDAKFIRKSQDNEHIGPFAYTLNDKSINQLMQIDSTQFRIAYVFDLKDQNFNSNKYQCDLNYNGDNVWIISNNSIQNQLVIISENKIQQLKQLKWDNQNIQQFAYDINSRKLQDLKKKQIPGVSVVHYQNELLIQPKLIYINDIEQKTVFNVFQENLKNLNVKISENQKIHNIRGSKIENKDQIEKEVKQIVQITQQFSCQDINGLLSVLIPQKCWEIFNECDQNGPTIIKKNNFKWAGYYYNYIIHFVIENIYKNQNFETIIMQVIDQFGMFVQQYKYNGQQFVIDIRTIEAGTSMLNVLEEKLIGKTLTIPYHIIPKDLQDNPLIIEDIKNLLNNTYKTQKVQVTKEGTLEGDQKQMLNILSDLKIGIIKLNLSLQEIPFYNVPKIKIEKMKYQFKNENIKINSAGNKLIVPTSLHKQIYKQIQNLIEENNQNNVICFGLCEYCNPSNFSIVSKEQNKLKCLFYCQQCILDQLKNQVSSPEIMIKIGEGEDNLGKFISFFQDNEEIREYAFQILTKTGEMAAHHSQHFKFCPICNKVADKCGEPGQDTLLYNCQQCNHKWCTDCGDWHKPGQKCAGLGNNKRCPGCKSITEKTDGCNRISCPCGTHWCWVCGTFAGKTAQQVYDHLNQAHGGYW</sequence>
<dbReference type="GO" id="GO:0005524">
    <property type="term" value="F:ATP binding"/>
    <property type="evidence" value="ECO:0007669"/>
    <property type="project" value="UniProtKB-KW"/>
</dbReference>
<keyword evidence="3" id="KW-0677">Repeat</keyword>
<keyword evidence="1" id="KW-0808">Transferase</keyword>
<dbReference type="Pfam" id="PF00270">
    <property type="entry name" value="DEAD"/>
    <property type="match status" value="1"/>
</dbReference>
<feature type="coiled-coil region" evidence="11">
    <location>
        <begin position="476"/>
        <end position="503"/>
    </location>
</feature>
<keyword evidence="9" id="KW-0862">Zinc</keyword>
<gene>
    <name evidence="15" type="ORF">HINF_LOCUS36364</name>
    <name evidence="14" type="ORF">HINF_LOCUS41855</name>
</gene>
<dbReference type="Pfam" id="PF26200">
    <property type="entry name" value="Rcat_RNF216"/>
    <property type="match status" value="1"/>
</dbReference>
<evidence type="ECO:0000256" key="2">
    <source>
        <dbReference type="ARBA" id="ARBA00022723"/>
    </source>
</evidence>
<evidence type="ECO:0000256" key="8">
    <source>
        <dbReference type="ARBA" id="ARBA00022806"/>
    </source>
</evidence>
<keyword evidence="5" id="KW-0863">Zinc-finger</keyword>
<reference evidence="15 16" key="2">
    <citation type="submission" date="2024-07" db="EMBL/GenBank/DDBJ databases">
        <authorList>
            <person name="Akdeniz Z."/>
        </authorList>
    </citation>
    <scope>NUCLEOTIDE SEQUENCE [LARGE SCALE GENOMIC DNA]</scope>
</reference>
<dbReference type="GO" id="GO:0003723">
    <property type="term" value="F:RNA binding"/>
    <property type="evidence" value="ECO:0007669"/>
    <property type="project" value="TreeGrafter"/>
</dbReference>
<dbReference type="InterPro" id="IPR011545">
    <property type="entry name" value="DEAD/DEAH_box_helicase_dom"/>
</dbReference>
<evidence type="ECO:0000256" key="5">
    <source>
        <dbReference type="ARBA" id="ARBA00022771"/>
    </source>
</evidence>
<evidence type="ECO:0000313" key="16">
    <source>
        <dbReference type="Proteomes" id="UP001642409"/>
    </source>
</evidence>
<keyword evidence="7" id="KW-0378">Hydrolase</keyword>
<evidence type="ECO:0000256" key="11">
    <source>
        <dbReference type="SAM" id="Coils"/>
    </source>
</evidence>
<dbReference type="Gene3D" id="3.40.50.300">
    <property type="entry name" value="P-loop containing nucleotide triphosphate hydrolases"/>
    <property type="match status" value="2"/>
</dbReference>
<comment type="caution">
    <text evidence="14">The sequence shown here is derived from an EMBL/GenBank/DDBJ whole genome shotgun (WGS) entry which is preliminary data.</text>
</comment>
<keyword evidence="11" id="KW-0175">Coiled coil</keyword>
<evidence type="ECO:0000313" key="14">
    <source>
        <dbReference type="EMBL" id="CAI9954210.1"/>
    </source>
</evidence>